<name>A0ABW0M1R5_9BACL</name>
<keyword evidence="3" id="KW-1185">Reference proteome</keyword>
<proteinExistence type="predicted"/>
<dbReference type="Pfam" id="PF13145">
    <property type="entry name" value="Rotamase_2"/>
    <property type="match status" value="1"/>
</dbReference>
<dbReference type="InterPro" id="IPR046357">
    <property type="entry name" value="PPIase_dom_sf"/>
</dbReference>
<sequence>MKKIGVLLCVIAIFGTAFFIFNSVFNPNKEEDEVVRINGQAVQMKEFKGMLDRHRSEVYRYFNEKYGAQDSVQFWSQSIRGENPGEMVKKLALEELVGWKVQLGLAQKYGLIKDSSYASFLDRLHAENEQRKEDHESQKPVFGPLSFDEQTFYNFEKSNLISRLKKTLARQAWKVSDEQLVRFYDQNKDRIYKNVYTMNIRKAGISFLDSDRISDEQLKKDSFQLLSEARQAISNGESFNDAIDEIQIRTDLKIIVDDQTFDESTVLQDSRMYKEIWNEANRLQPGQASGPIEAFDGAYYLFELVEKRDNGYKNFESIKDQVEVAYIDSEYDEYLKKEIGQAKVEIDQSSWSAVPLR</sequence>
<protein>
    <submittedName>
        <fullName evidence="2">Peptidyl-prolyl cis-trans isomerase</fullName>
    </submittedName>
</protein>
<dbReference type="EMBL" id="JBHSMH010000082">
    <property type="protein sequence ID" value="MFC5470931.1"/>
    <property type="molecule type" value="Genomic_DNA"/>
</dbReference>
<evidence type="ECO:0000313" key="2">
    <source>
        <dbReference type="EMBL" id="MFC5470931.1"/>
    </source>
</evidence>
<gene>
    <name evidence="2" type="ORF">ACFPPD_19780</name>
</gene>
<dbReference type="InterPro" id="IPR027304">
    <property type="entry name" value="Trigger_fact/SurA_dom_sf"/>
</dbReference>
<organism evidence="2 3">
    <name type="scientific">Cohnella suwonensis</name>
    <dbReference type="NCBI Taxonomy" id="696072"/>
    <lineage>
        <taxon>Bacteria</taxon>
        <taxon>Bacillati</taxon>
        <taxon>Bacillota</taxon>
        <taxon>Bacilli</taxon>
        <taxon>Bacillales</taxon>
        <taxon>Paenibacillaceae</taxon>
        <taxon>Cohnella</taxon>
    </lineage>
</organism>
<dbReference type="SUPFAM" id="SSF109998">
    <property type="entry name" value="Triger factor/SurA peptide-binding domain-like"/>
    <property type="match status" value="1"/>
</dbReference>
<keyword evidence="2" id="KW-0413">Isomerase</keyword>
<evidence type="ECO:0000259" key="1">
    <source>
        <dbReference type="Pfam" id="PF13145"/>
    </source>
</evidence>
<dbReference type="GO" id="GO:0016853">
    <property type="term" value="F:isomerase activity"/>
    <property type="evidence" value="ECO:0007669"/>
    <property type="project" value="UniProtKB-KW"/>
</dbReference>
<dbReference type="InterPro" id="IPR050245">
    <property type="entry name" value="PrsA_foldase"/>
</dbReference>
<feature type="domain" description="PpiC" evidence="1">
    <location>
        <begin position="175"/>
        <end position="320"/>
    </location>
</feature>
<dbReference type="InterPro" id="IPR000297">
    <property type="entry name" value="PPIase_PpiC"/>
</dbReference>
<dbReference type="Gene3D" id="3.10.50.40">
    <property type="match status" value="1"/>
</dbReference>
<dbReference type="RefSeq" id="WP_209748218.1">
    <property type="nucleotide sequence ID" value="NZ_JBHSMH010000082.1"/>
</dbReference>
<dbReference type="PANTHER" id="PTHR47245">
    <property type="entry name" value="PEPTIDYLPROLYL ISOMERASE"/>
    <property type="match status" value="1"/>
</dbReference>
<reference evidence="3" key="1">
    <citation type="journal article" date="2019" name="Int. J. Syst. Evol. Microbiol.">
        <title>The Global Catalogue of Microorganisms (GCM) 10K type strain sequencing project: providing services to taxonomists for standard genome sequencing and annotation.</title>
        <authorList>
            <consortium name="The Broad Institute Genomics Platform"/>
            <consortium name="The Broad Institute Genome Sequencing Center for Infectious Disease"/>
            <person name="Wu L."/>
            <person name="Ma J."/>
        </authorList>
    </citation>
    <scope>NUCLEOTIDE SEQUENCE [LARGE SCALE GENOMIC DNA]</scope>
    <source>
        <strain evidence="3">CCUG 57113</strain>
    </source>
</reference>
<evidence type="ECO:0000313" key="3">
    <source>
        <dbReference type="Proteomes" id="UP001596105"/>
    </source>
</evidence>
<dbReference type="Proteomes" id="UP001596105">
    <property type="component" value="Unassembled WGS sequence"/>
</dbReference>
<comment type="caution">
    <text evidence="2">The sequence shown here is derived from an EMBL/GenBank/DDBJ whole genome shotgun (WGS) entry which is preliminary data.</text>
</comment>
<accession>A0ABW0M1R5</accession>
<dbReference type="PANTHER" id="PTHR47245:SF2">
    <property type="entry name" value="PEPTIDYL-PROLYL CIS-TRANS ISOMERASE HP_0175-RELATED"/>
    <property type="match status" value="1"/>
</dbReference>